<dbReference type="InterPro" id="IPR036875">
    <property type="entry name" value="Znf_CCHC_sf"/>
</dbReference>
<dbReference type="GO" id="GO:0008270">
    <property type="term" value="F:zinc ion binding"/>
    <property type="evidence" value="ECO:0007669"/>
    <property type="project" value="UniProtKB-KW"/>
</dbReference>
<keyword evidence="1" id="KW-0863">Zinc-finger</keyword>
<feature type="compositionally biased region" description="Basic residues" evidence="2">
    <location>
        <begin position="1"/>
        <end position="10"/>
    </location>
</feature>
<reference evidence="4" key="1">
    <citation type="submission" date="2018-05" db="EMBL/GenBank/DDBJ databases">
        <title>Draft genome of Mucuna pruriens seed.</title>
        <authorList>
            <person name="Nnadi N.E."/>
            <person name="Vos R."/>
            <person name="Hasami M.H."/>
            <person name="Devisetty U.K."/>
            <person name="Aguiy J.C."/>
        </authorList>
    </citation>
    <scope>NUCLEOTIDE SEQUENCE [LARGE SCALE GENOMIC DNA]</scope>
    <source>
        <strain evidence="4">JCA_2017</strain>
    </source>
</reference>
<evidence type="ECO:0000313" key="5">
    <source>
        <dbReference type="Proteomes" id="UP000257109"/>
    </source>
</evidence>
<proteinExistence type="predicted"/>
<dbReference type="AlphaFoldDB" id="A0A371FLF0"/>
<accession>A0A371FLF0</accession>
<keyword evidence="1" id="KW-0862">Zinc</keyword>
<dbReference type="PROSITE" id="PS50158">
    <property type="entry name" value="ZF_CCHC"/>
    <property type="match status" value="1"/>
</dbReference>
<gene>
    <name evidence="4" type="ORF">CR513_40614</name>
</gene>
<dbReference type="EMBL" id="QJKJ01008666">
    <property type="protein sequence ID" value="RDX79010.1"/>
    <property type="molecule type" value="Genomic_DNA"/>
</dbReference>
<keyword evidence="1" id="KW-0479">Metal-binding</keyword>
<name>A0A371FLF0_MUCPR</name>
<feature type="non-terminal residue" evidence="4">
    <location>
        <position position="1"/>
    </location>
</feature>
<feature type="compositionally biased region" description="Basic and acidic residues" evidence="2">
    <location>
        <begin position="108"/>
        <end position="120"/>
    </location>
</feature>
<evidence type="ECO:0000313" key="4">
    <source>
        <dbReference type="EMBL" id="RDX79010.1"/>
    </source>
</evidence>
<evidence type="ECO:0000256" key="1">
    <source>
        <dbReference type="PROSITE-ProRule" id="PRU00047"/>
    </source>
</evidence>
<feature type="region of interest" description="Disordered" evidence="2">
    <location>
        <begin position="98"/>
        <end position="120"/>
    </location>
</feature>
<protein>
    <recommendedName>
        <fullName evidence="3">CCHC-type domain-containing protein</fullName>
    </recommendedName>
</protein>
<sequence length="173" mass="20831">MWKKKERSKWKNSSTKFTKEVKEKSQVVCYEYKKPRHFKYKYPSLEKEKDKKKSFFKKKTFKKKKDLKKKFSKLTKEFCVFQKENDLLKKENKNLKEEKAKSLSKINTSKENEKLQENSLDKFVNGSENYDKKKDLKKDKSTSHCLNCGKFGHLSYDCGDCLKKRHTKPFKNN</sequence>
<feature type="domain" description="CCHC-type" evidence="3">
    <location>
        <begin position="145"/>
        <end position="158"/>
    </location>
</feature>
<feature type="region of interest" description="Disordered" evidence="2">
    <location>
        <begin position="1"/>
        <end position="21"/>
    </location>
</feature>
<dbReference type="InterPro" id="IPR001878">
    <property type="entry name" value="Znf_CCHC"/>
</dbReference>
<keyword evidence="5" id="KW-1185">Reference proteome</keyword>
<dbReference type="Proteomes" id="UP000257109">
    <property type="component" value="Unassembled WGS sequence"/>
</dbReference>
<dbReference type="GO" id="GO:0003676">
    <property type="term" value="F:nucleic acid binding"/>
    <property type="evidence" value="ECO:0007669"/>
    <property type="project" value="InterPro"/>
</dbReference>
<dbReference type="SUPFAM" id="SSF57756">
    <property type="entry name" value="Retrovirus zinc finger-like domains"/>
    <property type="match status" value="1"/>
</dbReference>
<evidence type="ECO:0000259" key="3">
    <source>
        <dbReference type="PROSITE" id="PS50158"/>
    </source>
</evidence>
<evidence type="ECO:0000256" key="2">
    <source>
        <dbReference type="SAM" id="MobiDB-lite"/>
    </source>
</evidence>
<organism evidence="4 5">
    <name type="scientific">Mucuna pruriens</name>
    <name type="common">Velvet bean</name>
    <name type="synonym">Dolichos pruriens</name>
    <dbReference type="NCBI Taxonomy" id="157652"/>
    <lineage>
        <taxon>Eukaryota</taxon>
        <taxon>Viridiplantae</taxon>
        <taxon>Streptophyta</taxon>
        <taxon>Embryophyta</taxon>
        <taxon>Tracheophyta</taxon>
        <taxon>Spermatophyta</taxon>
        <taxon>Magnoliopsida</taxon>
        <taxon>eudicotyledons</taxon>
        <taxon>Gunneridae</taxon>
        <taxon>Pentapetalae</taxon>
        <taxon>rosids</taxon>
        <taxon>fabids</taxon>
        <taxon>Fabales</taxon>
        <taxon>Fabaceae</taxon>
        <taxon>Papilionoideae</taxon>
        <taxon>50 kb inversion clade</taxon>
        <taxon>NPAAA clade</taxon>
        <taxon>indigoferoid/millettioid clade</taxon>
        <taxon>Phaseoleae</taxon>
        <taxon>Mucuna</taxon>
    </lineage>
</organism>
<comment type="caution">
    <text evidence="4">The sequence shown here is derived from an EMBL/GenBank/DDBJ whole genome shotgun (WGS) entry which is preliminary data.</text>
</comment>